<keyword evidence="1" id="KW-0812">Transmembrane</keyword>
<dbReference type="RefSeq" id="WP_001036215.1">
    <property type="nucleotide sequence ID" value="NZ_CP009335.1"/>
</dbReference>
<sequence length="85" mass="10204">MNKKRLFELFIVTFVFLFLHVSTFTNEKFNGKLGSFTFIVLLFMLSIYTAFIEKYFHDIQKWIRNITFCFALLVVVLVALWLGYF</sequence>
<dbReference type="AlphaFoldDB" id="A0A0B5NR34"/>
<name>A0A0B5NR34_BACTU</name>
<reference evidence="2 4" key="1">
    <citation type="journal article" date="2015" name="Genome Announc.">
        <title>Complete genome sequences for 35 biothreat assay-relevant bacillus species.</title>
        <authorList>
            <person name="Johnson S.L."/>
            <person name="Daligault H.E."/>
            <person name="Davenport K.W."/>
            <person name="Jaissle J."/>
            <person name="Frey K.G."/>
            <person name="Ladner J.T."/>
            <person name="Broomall S.M."/>
            <person name="Bishop-Lilly K.A."/>
            <person name="Bruce D.C."/>
            <person name="Gibbons H.S."/>
            <person name="Coyne S.R."/>
            <person name="Lo C.C."/>
            <person name="Meincke L."/>
            <person name="Munk A.C."/>
            <person name="Koroleva G.I."/>
            <person name="Rosenzweig C.N."/>
            <person name="Palacios G.F."/>
            <person name="Redden C.L."/>
            <person name="Minogue T.D."/>
            <person name="Chain P.S."/>
        </authorList>
    </citation>
    <scope>NUCLEOTIDE SEQUENCE [LARGE SCALE GENOMIC DNA]</scope>
    <source>
        <strain evidence="2 4">HD1011</strain>
    </source>
</reference>
<dbReference type="KEGG" id="btw:BF38_4594"/>
<dbReference type="InterPro" id="IPR025011">
    <property type="entry name" value="DUF3963"/>
</dbReference>
<keyword evidence="1" id="KW-0472">Membrane</keyword>
<feature type="transmembrane region" description="Helical" evidence="1">
    <location>
        <begin position="63"/>
        <end position="84"/>
    </location>
</feature>
<evidence type="ECO:0000313" key="5">
    <source>
        <dbReference type="Proteomes" id="UP000501107"/>
    </source>
</evidence>
<evidence type="ECO:0000313" key="2">
    <source>
        <dbReference type="EMBL" id="AJG76421.1"/>
    </source>
</evidence>
<evidence type="ECO:0000256" key="1">
    <source>
        <dbReference type="SAM" id="Phobius"/>
    </source>
</evidence>
<keyword evidence="1" id="KW-1133">Transmembrane helix</keyword>
<dbReference type="GeneID" id="45023234"/>
<accession>A0A0B5NR34</accession>
<dbReference type="Pfam" id="PF13124">
    <property type="entry name" value="DUF3963"/>
    <property type="match status" value="1"/>
</dbReference>
<reference evidence="3 5" key="2">
    <citation type="submission" date="2020-05" db="EMBL/GenBank/DDBJ databases">
        <title>FDA dAtabase for Regulatory Grade micrObial Sequences (FDA-ARGOS): Supporting development and validation of Infectious Disease Dx tests.</title>
        <authorList>
            <person name="Nelson B."/>
            <person name="Plummer A."/>
            <person name="Tallon L."/>
            <person name="Sadzewicz L."/>
            <person name="Zhao X."/>
            <person name="Vavikolanu K."/>
            <person name="Mehta A."/>
            <person name="Aluvathingal J."/>
            <person name="Nadendla S."/>
            <person name="Myers T."/>
            <person name="Yan Y."/>
            <person name="Sichtig H."/>
        </authorList>
    </citation>
    <scope>NUCLEOTIDE SEQUENCE [LARGE SCALE GENOMIC DNA]</scope>
    <source>
        <strain evidence="3 5">FDAARGOS_795</strain>
    </source>
</reference>
<dbReference type="EMBL" id="CP053980">
    <property type="protein sequence ID" value="QKH23130.1"/>
    <property type="molecule type" value="Genomic_DNA"/>
</dbReference>
<proteinExistence type="predicted"/>
<dbReference type="Proteomes" id="UP000501107">
    <property type="component" value="Chromosome"/>
</dbReference>
<dbReference type="EMBL" id="CP009335">
    <property type="protein sequence ID" value="AJG76421.1"/>
    <property type="molecule type" value="Genomic_DNA"/>
</dbReference>
<dbReference type="Proteomes" id="UP000031876">
    <property type="component" value="Chromosome"/>
</dbReference>
<protein>
    <submittedName>
        <fullName evidence="3">DUF3963 domain-containing protein</fullName>
    </submittedName>
</protein>
<gene>
    <name evidence="2" type="ORF">BF38_4594</name>
    <name evidence="3" type="ORF">FOC89_03695</name>
</gene>
<evidence type="ECO:0000313" key="4">
    <source>
        <dbReference type="Proteomes" id="UP000031876"/>
    </source>
</evidence>
<organism evidence="3 5">
    <name type="scientific">Bacillus thuringiensis</name>
    <dbReference type="NCBI Taxonomy" id="1428"/>
    <lineage>
        <taxon>Bacteria</taxon>
        <taxon>Bacillati</taxon>
        <taxon>Bacillota</taxon>
        <taxon>Bacilli</taxon>
        <taxon>Bacillales</taxon>
        <taxon>Bacillaceae</taxon>
        <taxon>Bacillus</taxon>
        <taxon>Bacillus cereus group</taxon>
    </lineage>
</organism>
<evidence type="ECO:0000313" key="3">
    <source>
        <dbReference type="EMBL" id="QKH23130.1"/>
    </source>
</evidence>
<feature type="transmembrane region" description="Helical" evidence="1">
    <location>
        <begin position="33"/>
        <end position="51"/>
    </location>
</feature>